<feature type="modified residue" description="4-aspartylphosphate" evidence="5">
    <location>
        <position position="64"/>
    </location>
</feature>
<dbReference type="Pfam" id="PF00196">
    <property type="entry name" value="GerE"/>
    <property type="match status" value="1"/>
</dbReference>
<evidence type="ECO:0000256" key="4">
    <source>
        <dbReference type="ARBA" id="ARBA00023163"/>
    </source>
</evidence>
<dbReference type="PROSITE" id="PS50110">
    <property type="entry name" value="RESPONSE_REGULATORY"/>
    <property type="match status" value="1"/>
</dbReference>
<dbReference type="InterPro" id="IPR058245">
    <property type="entry name" value="NreC/VraR/RcsB-like_REC"/>
</dbReference>
<dbReference type="InterPro" id="IPR039420">
    <property type="entry name" value="WalR-like"/>
</dbReference>
<protein>
    <submittedName>
        <fullName evidence="8">DNA-binding response regulator, NarL/FixJ family, contains REC and HTH domains</fullName>
    </submittedName>
</protein>
<dbReference type="SUPFAM" id="SSF46894">
    <property type="entry name" value="C-terminal effector domain of the bipartite response regulators"/>
    <property type="match status" value="1"/>
</dbReference>
<dbReference type="PROSITE" id="PS00622">
    <property type="entry name" value="HTH_LUXR_1"/>
    <property type="match status" value="1"/>
</dbReference>
<dbReference type="GO" id="GO:0003677">
    <property type="term" value="F:DNA binding"/>
    <property type="evidence" value="ECO:0007669"/>
    <property type="project" value="UniProtKB-KW"/>
</dbReference>
<feature type="domain" description="HTH luxR-type" evidence="6">
    <location>
        <begin position="157"/>
        <end position="222"/>
    </location>
</feature>
<dbReference type="PANTHER" id="PTHR43214:SF24">
    <property type="entry name" value="TRANSCRIPTIONAL REGULATORY PROTEIN NARL-RELATED"/>
    <property type="match status" value="1"/>
</dbReference>
<dbReference type="Proteomes" id="UP000183053">
    <property type="component" value="Unassembled WGS sequence"/>
</dbReference>
<dbReference type="PRINTS" id="PR00038">
    <property type="entry name" value="HTHLUXR"/>
</dbReference>
<dbReference type="InterPro" id="IPR016032">
    <property type="entry name" value="Sig_transdc_resp-reg_C-effctor"/>
</dbReference>
<name>A0A1H1HFI2_9ACTN</name>
<evidence type="ECO:0000256" key="2">
    <source>
        <dbReference type="ARBA" id="ARBA00023015"/>
    </source>
</evidence>
<organism evidence="8 9">
    <name type="scientific">Tsukamurella pulmonis</name>
    <dbReference type="NCBI Taxonomy" id="47312"/>
    <lineage>
        <taxon>Bacteria</taxon>
        <taxon>Bacillati</taxon>
        <taxon>Actinomycetota</taxon>
        <taxon>Actinomycetes</taxon>
        <taxon>Mycobacteriales</taxon>
        <taxon>Tsukamurellaceae</taxon>
        <taxon>Tsukamurella</taxon>
    </lineage>
</organism>
<dbReference type="SMART" id="SM00421">
    <property type="entry name" value="HTH_LUXR"/>
    <property type="match status" value="1"/>
</dbReference>
<dbReference type="PROSITE" id="PS50043">
    <property type="entry name" value="HTH_LUXR_2"/>
    <property type="match status" value="1"/>
</dbReference>
<evidence type="ECO:0000259" key="7">
    <source>
        <dbReference type="PROSITE" id="PS50110"/>
    </source>
</evidence>
<dbReference type="Gene3D" id="3.40.50.2300">
    <property type="match status" value="1"/>
</dbReference>
<reference evidence="9" key="1">
    <citation type="submission" date="2016-10" db="EMBL/GenBank/DDBJ databases">
        <authorList>
            <person name="Varghese N."/>
            <person name="Submissions S."/>
        </authorList>
    </citation>
    <scope>NUCLEOTIDE SEQUENCE [LARGE SCALE GENOMIC DNA]</scope>
    <source>
        <strain evidence="9">DSM 44142</strain>
    </source>
</reference>
<dbReference type="EMBL" id="FNLF01000002">
    <property type="protein sequence ID" value="SDR24175.1"/>
    <property type="molecule type" value="Genomic_DNA"/>
</dbReference>
<keyword evidence="9" id="KW-1185">Reference proteome</keyword>
<dbReference type="SMART" id="SM00448">
    <property type="entry name" value="REC"/>
    <property type="match status" value="1"/>
</dbReference>
<dbReference type="Pfam" id="PF00072">
    <property type="entry name" value="Response_reg"/>
    <property type="match status" value="1"/>
</dbReference>
<dbReference type="PANTHER" id="PTHR43214">
    <property type="entry name" value="TWO-COMPONENT RESPONSE REGULATOR"/>
    <property type="match status" value="1"/>
</dbReference>
<evidence type="ECO:0000313" key="8">
    <source>
        <dbReference type="EMBL" id="SDR24175.1"/>
    </source>
</evidence>
<evidence type="ECO:0000313" key="9">
    <source>
        <dbReference type="Proteomes" id="UP000183053"/>
    </source>
</evidence>
<dbReference type="InterPro" id="IPR001789">
    <property type="entry name" value="Sig_transdc_resp-reg_receiver"/>
</dbReference>
<evidence type="ECO:0000259" key="6">
    <source>
        <dbReference type="PROSITE" id="PS50043"/>
    </source>
</evidence>
<evidence type="ECO:0000256" key="3">
    <source>
        <dbReference type="ARBA" id="ARBA00023125"/>
    </source>
</evidence>
<accession>A0A1H1HFI2</accession>
<dbReference type="CDD" id="cd17535">
    <property type="entry name" value="REC_NarL-like"/>
    <property type="match status" value="1"/>
</dbReference>
<dbReference type="SUPFAM" id="SSF52172">
    <property type="entry name" value="CheY-like"/>
    <property type="match status" value="1"/>
</dbReference>
<dbReference type="GO" id="GO:0006355">
    <property type="term" value="P:regulation of DNA-templated transcription"/>
    <property type="evidence" value="ECO:0007669"/>
    <property type="project" value="InterPro"/>
</dbReference>
<dbReference type="CDD" id="cd06170">
    <property type="entry name" value="LuxR_C_like"/>
    <property type="match status" value="1"/>
</dbReference>
<proteinExistence type="predicted"/>
<dbReference type="AlphaFoldDB" id="A0A1H1HFI2"/>
<sequence>MTTSGRIGRSTVSVLIADDQELLRETLADYVSRHADMVVVGQCGSGREAVSMAAALSPDVVLMDVQMPDMDGLEATEKILSMPFDTAPPLVIVLTMYDMEEYVDRALRAGVSGFLLKDALPAEVIAAIHESMGGRARYSPSVQSRIIDGYLRRRETSHNTPPDLTPREVDVLTLIARGQSNHEIAACLHISVKTVKTHITHLLRKLSARDRAQLVIAAFRAGIT</sequence>
<keyword evidence="4" id="KW-0804">Transcription</keyword>
<keyword evidence="1 5" id="KW-0597">Phosphoprotein</keyword>
<feature type="domain" description="Response regulatory" evidence="7">
    <location>
        <begin position="13"/>
        <end position="132"/>
    </location>
</feature>
<gene>
    <name evidence="8" type="ORF">SAMN04489765_4137</name>
</gene>
<evidence type="ECO:0000256" key="1">
    <source>
        <dbReference type="ARBA" id="ARBA00022553"/>
    </source>
</evidence>
<keyword evidence="2" id="KW-0805">Transcription regulation</keyword>
<dbReference type="InterPro" id="IPR011006">
    <property type="entry name" value="CheY-like_superfamily"/>
</dbReference>
<dbReference type="STRING" id="47312.SAMN04489765_4137"/>
<evidence type="ECO:0000256" key="5">
    <source>
        <dbReference type="PROSITE-ProRule" id="PRU00169"/>
    </source>
</evidence>
<keyword evidence="3 8" id="KW-0238">DNA-binding</keyword>
<dbReference type="InterPro" id="IPR000792">
    <property type="entry name" value="Tscrpt_reg_LuxR_C"/>
</dbReference>
<dbReference type="GO" id="GO:0000160">
    <property type="term" value="P:phosphorelay signal transduction system"/>
    <property type="evidence" value="ECO:0007669"/>
    <property type="project" value="InterPro"/>
</dbReference>